<comment type="caution">
    <text evidence="1">The sequence shown here is derived from an EMBL/GenBank/DDBJ whole genome shotgun (WGS) entry which is preliminary data.</text>
</comment>
<keyword evidence="2" id="KW-1185">Reference proteome</keyword>
<name>A0A3N0DYL7_9ACTN</name>
<proteinExistence type="predicted"/>
<dbReference type="AlphaFoldDB" id="A0A3N0DYL7"/>
<evidence type="ECO:0000313" key="1">
    <source>
        <dbReference type="EMBL" id="RNL80704.1"/>
    </source>
</evidence>
<reference evidence="1 2" key="1">
    <citation type="submission" date="2018-11" db="EMBL/GenBank/DDBJ databases">
        <title>The genome draft of YIM 96095.</title>
        <authorList>
            <person name="Tang S.-K."/>
            <person name="Chunyu W.-X."/>
            <person name="Feng Y.-Z."/>
        </authorList>
    </citation>
    <scope>NUCLEOTIDE SEQUENCE [LARGE SCALE GENOMIC DNA]</scope>
    <source>
        <strain evidence="1 2">YIM 96095</strain>
    </source>
</reference>
<sequence>MSITDLSQYRRTREAAEASCPEGCGHRLYRPTADEAEVEMTTHRMEVHASPQLRAAIAAELESWRAWIGEVPSRLVYQLVTERLAGRTGYTTVEGVA</sequence>
<accession>A0A3N0DYL7</accession>
<dbReference type="Proteomes" id="UP000269198">
    <property type="component" value="Unassembled WGS sequence"/>
</dbReference>
<dbReference type="EMBL" id="RJMB01000035">
    <property type="protein sequence ID" value="RNL80704.1"/>
    <property type="molecule type" value="Genomic_DNA"/>
</dbReference>
<gene>
    <name evidence="1" type="ORF">EFW17_22480</name>
</gene>
<evidence type="ECO:0000313" key="2">
    <source>
        <dbReference type="Proteomes" id="UP000269198"/>
    </source>
</evidence>
<dbReference type="RefSeq" id="WP_123203439.1">
    <property type="nucleotide sequence ID" value="NZ_RJMB01000035.1"/>
</dbReference>
<protein>
    <submittedName>
        <fullName evidence="1">Uncharacterized protein</fullName>
    </submittedName>
</protein>
<organism evidence="1 2">
    <name type="scientific">Halostreptopolyspora alba</name>
    <dbReference type="NCBI Taxonomy" id="2487137"/>
    <lineage>
        <taxon>Bacteria</taxon>
        <taxon>Bacillati</taxon>
        <taxon>Actinomycetota</taxon>
        <taxon>Actinomycetes</taxon>
        <taxon>Streptosporangiales</taxon>
        <taxon>Nocardiopsidaceae</taxon>
        <taxon>Halostreptopolyspora</taxon>
    </lineage>
</organism>